<dbReference type="AlphaFoldDB" id="A0A815RB74"/>
<gene>
    <name evidence="2" type="ORF">EDS130_LOCUS40951</name>
    <name evidence="1" type="ORF">XAT740_LOCUS2255</name>
</gene>
<sequence length="183" mass="20800">MIYWKTIGKFICATNGNVYTVDYQNPALKIMTAVHSFNFSDVLVAANDVSLWVWVNPRNHSNDAHHVYSTAFQLTRTIKFGDTIPTAFRHGMTFALTNSCVASINRRPENNGYVAQIIILTLHMISMKMQDLCACNGSIQIRSDGISQFFITTGQNLVHCVRTYEEKRNELNLNTMVTLYCYT</sequence>
<name>A0A815RB74_ADIRI</name>
<dbReference type="Proteomes" id="UP000663828">
    <property type="component" value="Unassembled WGS sequence"/>
</dbReference>
<reference evidence="2" key="1">
    <citation type="submission" date="2021-02" db="EMBL/GenBank/DDBJ databases">
        <authorList>
            <person name="Nowell W R."/>
        </authorList>
    </citation>
    <scope>NUCLEOTIDE SEQUENCE</scope>
</reference>
<evidence type="ECO:0000313" key="3">
    <source>
        <dbReference type="Proteomes" id="UP000663828"/>
    </source>
</evidence>
<dbReference type="Proteomes" id="UP000663852">
    <property type="component" value="Unassembled WGS sequence"/>
</dbReference>
<dbReference type="OrthoDB" id="10496106at2759"/>
<dbReference type="EMBL" id="CAJNOJ010000515">
    <property type="protein sequence ID" value="CAF1473530.1"/>
    <property type="molecule type" value="Genomic_DNA"/>
</dbReference>
<organism evidence="2 4">
    <name type="scientific">Adineta ricciae</name>
    <name type="common">Rotifer</name>
    <dbReference type="NCBI Taxonomy" id="249248"/>
    <lineage>
        <taxon>Eukaryota</taxon>
        <taxon>Metazoa</taxon>
        <taxon>Spiralia</taxon>
        <taxon>Gnathifera</taxon>
        <taxon>Rotifera</taxon>
        <taxon>Eurotatoria</taxon>
        <taxon>Bdelloidea</taxon>
        <taxon>Adinetida</taxon>
        <taxon>Adinetidae</taxon>
        <taxon>Adineta</taxon>
    </lineage>
</organism>
<evidence type="ECO:0000313" key="4">
    <source>
        <dbReference type="Proteomes" id="UP000663852"/>
    </source>
</evidence>
<protein>
    <submittedName>
        <fullName evidence="2">Uncharacterized protein</fullName>
    </submittedName>
</protein>
<proteinExistence type="predicted"/>
<evidence type="ECO:0000313" key="1">
    <source>
        <dbReference type="EMBL" id="CAF0786480.1"/>
    </source>
</evidence>
<keyword evidence="3" id="KW-1185">Reference proteome</keyword>
<accession>A0A815RB74</accession>
<comment type="caution">
    <text evidence="2">The sequence shown here is derived from an EMBL/GenBank/DDBJ whole genome shotgun (WGS) entry which is preliminary data.</text>
</comment>
<evidence type="ECO:0000313" key="2">
    <source>
        <dbReference type="EMBL" id="CAF1473530.1"/>
    </source>
</evidence>
<dbReference type="EMBL" id="CAJNOR010000076">
    <property type="protein sequence ID" value="CAF0786480.1"/>
    <property type="molecule type" value="Genomic_DNA"/>
</dbReference>